<keyword evidence="2" id="KW-1185">Reference proteome</keyword>
<dbReference type="Proteomes" id="UP001595075">
    <property type="component" value="Unassembled WGS sequence"/>
</dbReference>
<proteinExistence type="predicted"/>
<name>A0ABR4BVU0_9HELO</name>
<accession>A0ABR4BVU0</accession>
<organism evidence="1 2">
    <name type="scientific">Oculimacula yallundae</name>
    <dbReference type="NCBI Taxonomy" id="86028"/>
    <lineage>
        <taxon>Eukaryota</taxon>
        <taxon>Fungi</taxon>
        <taxon>Dikarya</taxon>
        <taxon>Ascomycota</taxon>
        <taxon>Pezizomycotina</taxon>
        <taxon>Leotiomycetes</taxon>
        <taxon>Helotiales</taxon>
        <taxon>Ploettnerulaceae</taxon>
        <taxon>Oculimacula</taxon>
    </lineage>
</organism>
<dbReference type="EMBL" id="JAZHXI010000018">
    <property type="protein sequence ID" value="KAL2061472.1"/>
    <property type="molecule type" value="Genomic_DNA"/>
</dbReference>
<gene>
    <name evidence="1" type="ORF">VTL71DRAFT_6849</name>
</gene>
<sequence length="763" mass="84244">MPSNANDLKVVLQAQQARDLAPNITDQVIREMKSSLIFKYTWEELLQSAPTALSCIGACLAASSSPKAAITLTPPTDKGFQYLRYNSVQANLVECANMGRFAFIEAETCMGIIRQFSKVADNKINTIFAIIGSPMDAKKMLKPQLNAVKDSAQNCLQASQAMDKKFEDWLLYVCEMHAACVEQENTSRDQLLSNEICLAAEQTRLDYQKDAVDEARKVSDTMGEQIKLASEAFKKASDEFPTGWDLMGQQIVGDLAGALTMGLNAAFPALMESLNPMAKFKTGADIVGSFINPSKEFGAPVTNGSGSSTTSVTRSQALPPQAADPAYNYIIKLHALFSTIYAILNGSDGNINWHMAVQGDGEGLKSGIMFLQTMMQSHKEWFKTVATTEEPSQTLRTILDVSARVVSEIFEEVIKTKSAGYKWPTKESEAVKKWQSDFAAQYERVNTIMATARSFPGAPANEVPLWAPLDPAMQNAQIDAKTAQAQVVLESARNRLTTTQDMLSTTQTNYSKAVEFLVSQQNKLDEVQAELTRPTSSTLTLTDIKAILIQCIKLVINMKQQITNLVRFFKTINAVIGMSFKYHVDPFLETVKAIVAADGTDPNKDLKIGNYTFSDFQASQVYSAVITIRSYFGVFGDIASMWCELSIMTIMPGLRLCDELSAIGGENNSGRMKKQVANLEKWSREASDRVYKLAHDKQQKILGSMSDRIDEIKQTTNQIEALPEAIRKAITKGTETTKEAAMEFIKEKEKAAPLNRFAMTNDE</sequence>
<evidence type="ECO:0000313" key="1">
    <source>
        <dbReference type="EMBL" id="KAL2061472.1"/>
    </source>
</evidence>
<reference evidence="1 2" key="1">
    <citation type="journal article" date="2024" name="Commun. Biol.">
        <title>Comparative genomic analysis of thermophilic fungi reveals convergent evolutionary adaptations and gene losses.</title>
        <authorList>
            <person name="Steindorff A.S."/>
            <person name="Aguilar-Pontes M.V."/>
            <person name="Robinson A.J."/>
            <person name="Andreopoulos B."/>
            <person name="LaButti K."/>
            <person name="Kuo A."/>
            <person name="Mondo S."/>
            <person name="Riley R."/>
            <person name="Otillar R."/>
            <person name="Haridas S."/>
            <person name="Lipzen A."/>
            <person name="Grimwood J."/>
            <person name="Schmutz J."/>
            <person name="Clum A."/>
            <person name="Reid I.D."/>
            <person name="Moisan M.C."/>
            <person name="Butler G."/>
            <person name="Nguyen T.T.M."/>
            <person name="Dewar K."/>
            <person name="Conant G."/>
            <person name="Drula E."/>
            <person name="Henrissat B."/>
            <person name="Hansel C."/>
            <person name="Singer S."/>
            <person name="Hutchinson M.I."/>
            <person name="de Vries R.P."/>
            <person name="Natvig D.O."/>
            <person name="Powell A.J."/>
            <person name="Tsang A."/>
            <person name="Grigoriev I.V."/>
        </authorList>
    </citation>
    <scope>NUCLEOTIDE SEQUENCE [LARGE SCALE GENOMIC DNA]</scope>
    <source>
        <strain evidence="1 2">CBS 494.80</strain>
    </source>
</reference>
<dbReference type="PANTHER" id="PTHR33488">
    <property type="entry name" value="ZGC:162509"/>
    <property type="match status" value="1"/>
</dbReference>
<dbReference type="PANTHER" id="PTHR33488:SF2">
    <property type="entry name" value="EARLY ENDOSOME ANTIGEN 1-LIKE"/>
    <property type="match status" value="1"/>
</dbReference>
<protein>
    <submittedName>
        <fullName evidence="1">Uncharacterized protein</fullName>
    </submittedName>
</protein>
<comment type="caution">
    <text evidence="1">The sequence shown here is derived from an EMBL/GenBank/DDBJ whole genome shotgun (WGS) entry which is preliminary data.</text>
</comment>
<evidence type="ECO:0000313" key="2">
    <source>
        <dbReference type="Proteomes" id="UP001595075"/>
    </source>
</evidence>